<sequence length="154" mass="16560">WTEGSAIRVPSALRAALIRVVVDEARQQLAEVFSTLPMDVATFYECVPAQIFLAPRLLRDRFCRMSQPIEATHSVVASAGHGPLQFGDGARSPPPSGPWSCIDDAVVRVEGSRAAVVAFRPKVALVLKEEMDEQELICPTKSEVLASDAASGAE</sequence>
<dbReference type="Proteomes" id="UP001189429">
    <property type="component" value="Unassembled WGS sequence"/>
</dbReference>
<organism evidence="1 2">
    <name type="scientific">Prorocentrum cordatum</name>
    <dbReference type="NCBI Taxonomy" id="2364126"/>
    <lineage>
        <taxon>Eukaryota</taxon>
        <taxon>Sar</taxon>
        <taxon>Alveolata</taxon>
        <taxon>Dinophyceae</taxon>
        <taxon>Prorocentrales</taxon>
        <taxon>Prorocentraceae</taxon>
        <taxon>Prorocentrum</taxon>
    </lineage>
</organism>
<accession>A0ABN9R3Y9</accession>
<gene>
    <name evidence="1" type="ORF">PCOR1329_LOCUS17390</name>
</gene>
<keyword evidence="2" id="KW-1185">Reference proteome</keyword>
<name>A0ABN9R3Y9_9DINO</name>
<dbReference type="EMBL" id="CAUYUJ010005391">
    <property type="protein sequence ID" value="CAK0813487.1"/>
    <property type="molecule type" value="Genomic_DNA"/>
</dbReference>
<feature type="non-terminal residue" evidence="1">
    <location>
        <position position="154"/>
    </location>
</feature>
<reference evidence="1" key="1">
    <citation type="submission" date="2023-10" db="EMBL/GenBank/DDBJ databases">
        <authorList>
            <person name="Chen Y."/>
            <person name="Shah S."/>
            <person name="Dougan E. K."/>
            <person name="Thang M."/>
            <person name="Chan C."/>
        </authorList>
    </citation>
    <scope>NUCLEOTIDE SEQUENCE [LARGE SCALE GENOMIC DNA]</scope>
</reference>
<proteinExistence type="predicted"/>
<comment type="caution">
    <text evidence="1">The sequence shown here is derived from an EMBL/GenBank/DDBJ whole genome shotgun (WGS) entry which is preliminary data.</text>
</comment>
<evidence type="ECO:0000313" key="1">
    <source>
        <dbReference type="EMBL" id="CAK0813487.1"/>
    </source>
</evidence>
<protein>
    <submittedName>
        <fullName evidence="1">Uncharacterized protein</fullName>
    </submittedName>
</protein>
<evidence type="ECO:0000313" key="2">
    <source>
        <dbReference type="Proteomes" id="UP001189429"/>
    </source>
</evidence>
<feature type="non-terminal residue" evidence="1">
    <location>
        <position position="1"/>
    </location>
</feature>